<keyword evidence="5" id="KW-0539">Nucleus</keyword>
<evidence type="ECO:0000256" key="2">
    <source>
        <dbReference type="ARBA" id="ARBA00022664"/>
    </source>
</evidence>
<dbReference type="AlphaFoldDB" id="A0A8H7ZJ97"/>
<dbReference type="RefSeq" id="XP_067549866.1">
    <property type="nucleotide sequence ID" value="XM_067691508.1"/>
</dbReference>
<dbReference type="PANTHER" id="PTHR11246:SF1">
    <property type="entry name" value="PRE-MRNA-PROCESSING FACTOR 6"/>
    <property type="match status" value="1"/>
</dbReference>
<keyword evidence="2" id="KW-0507">mRNA processing</keyword>
<dbReference type="SUPFAM" id="SSF48452">
    <property type="entry name" value="TPR-like"/>
    <property type="match status" value="3"/>
</dbReference>
<dbReference type="Proteomes" id="UP000669133">
    <property type="component" value="Unassembled WGS sequence"/>
</dbReference>
<name>A0A8H7ZJ97_9ASCO</name>
<dbReference type="Pfam" id="PF06424">
    <property type="entry name" value="PRP1_N"/>
    <property type="match status" value="1"/>
</dbReference>
<evidence type="ECO:0000313" key="10">
    <source>
        <dbReference type="Proteomes" id="UP000669133"/>
    </source>
</evidence>
<evidence type="ECO:0000256" key="1">
    <source>
        <dbReference type="ARBA" id="ARBA00004123"/>
    </source>
</evidence>
<dbReference type="OrthoDB" id="440128at2759"/>
<keyword evidence="6" id="KW-0802">TPR repeat</keyword>
<dbReference type="SMART" id="SM00386">
    <property type="entry name" value="HAT"/>
    <property type="match status" value="9"/>
</dbReference>
<dbReference type="InterPro" id="IPR011990">
    <property type="entry name" value="TPR-like_helical_dom_sf"/>
</dbReference>
<gene>
    <name evidence="9" type="ORF">I9W82_002631</name>
</gene>
<feature type="region of interest" description="Disordered" evidence="7">
    <location>
        <begin position="35"/>
        <end position="54"/>
    </location>
</feature>
<dbReference type="GO" id="GO:0071013">
    <property type="term" value="C:catalytic step 2 spliceosome"/>
    <property type="evidence" value="ECO:0007669"/>
    <property type="project" value="TreeGrafter"/>
</dbReference>
<dbReference type="PANTHER" id="PTHR11246">
    <property type="entry name" value="PRE-MRNA SPLICING FACTOR"/>
    <property type="match status" value="1"/>
</dbReference>
<dbReference type="PROSITE" id="PS50005">
    <property type="entry name" value="TPR"/>
    <property type="match status" value="1"/>
</dbReference>
<proteinExistence type="predicted"/>
<dbReference type="EMBL" id="JAEOAQ010000002">
    <property type="protein sequence ID" value="KAG5420750.1"/>
    <property type="molecule type" value="Genomic_DNA"/>
</dbReference>
<evidence type="ECO:0000313" key="9">
    <source>
        <dbReference type="EMBL" id="KAG5420750.1"/>
    </source>
</evidence>
<evidence type="ECO:0000259" key="8">
    <source>
        <dbReference type="Pfam" id="PF06424"/>
    </source>
</evidence>
<feature type="domain" description="PRP1 splicing factor N-terminal" evidence="8">
    <location>
        <begin position="13"/>
        <end position="132"/>
    </location>
</feature>
<comment type="subcellular location">
    <subcellularLocation>
        <location evidence="1">Nucleus</location>
    </subcellularLocation>
</comment>
<keyword evidence="4" id="KW-0508">mRNA splicing</keyword>
<feature type="repeat" description="TPR" evidence="6">
    <location>
        <begin position="765"/>
        <end position="798"/>
    </location>
</feature>
<dbReference type="InterPro" id="IPR019734">
    <property type="entry name" value="TPR_rpt"/>
</dbReference>
<accession>A0A8H7ZJ97</accession>
<comment type="caution">
    <text evidence="9">The sequence shown here is derived from an EMBL/GenBank/DDBJ whole genome shotgun (WGS) entry which is preliminary data.</text>
</comment>
<sequence>MSNNKFAFLDQEPPPGYVAGVGRGAVGFSTVKPQNRIDDIDDNEDNTGQEVNESGLLVSRAKRDEEDEEADRIFEEIENRLKSRRKRNTVVKVPTDYELSKKSQFSDLKRDLTSLTEEEWLSLPEAGDMTRKNKRSRILEQQSQRLYTAPDSILARGAGVGMTESMSKTEKEAFLTAQLDNIAGRKNKDTVDLEETVLSSNGADRDAKFADLKKGRLILASLRKTEPYRPSSWIQSARLEEQAKNFNKAREIISDGCKTIPGSEEVWLENVRLNLNDTEYAKAIVKEGLRYCNSSVNLWMKAVELEVETKSKKRMIMRALEDFPREDQLWKLLIEIEEDENVVPKLLVKAVDLCPTCWEFWIALVNMSNYDDAKKYLNKARKTLHGDVKVWIAACKLEERENPGISEVKIRKMTDRAVNENHNVSKIEWFDIAARAIEEGFLKTGKEVIASYLRSSELTSEELLTEVEDQAKNDHLVITQSIVSFLVNSKTEMGILQRLMKVVRKHLDSKSLLQYYATAVEKTPNSMSLYSMYAEDAWKVAGDLAKAREILHKADDKFDDDVFKFASIKLEFSTGNIEGAELITQGVIEKESSRNVKYWYKYIHILRCKGDPPREILKVSQQALDLFPESWKLYLQQIQILMDDMEDLKSAKDVAALSVKKCPQSVKLWITYSNIEEKLGVLIKARSILDTASLTIPNSVEIAVAQVELEKRQKNIKTAIILTSRNLKQFPSNAYVWYQHLSLIPKMSLRKPEFVNALQKTNNSPEILLYLGVLFWKDGKFSKAKSWFDRSLNANPFNGDIWGWLYAFWKRNGNDENLSLFLRDFDAKLDNISKGNVFKEVQKHPRNYGIPHRDLLELVSSKLSML</sequence>
<evidence type="ECO:0000256" key="7">
    <source>
        <dbReference type="SAM" id="MobiDB-lite"/>
    </source>
</evidence>
<evidence type="ECO:0000256" key="6">
    <source>
        <dbReference type="PROSITE-ProRule" id="PRU00339"/>
    </source>
</evidence>
<keyword evidence="10" id="KW-1185">Reference proteome</keyword>
<dbReference type="Gene3D" id="1.25.40.10">
    <property type="entry name" value="Tetratricopeptide repeat domain"/>
    <property type="match status" value="4"/>
</dbReference>
<protein>
    <submittedName>
        <fullName evidence="9">Prp1</fullName>
    </submittedName>
</protein>
<dbReference type="InterPro" id="IPR010491">
    <property type="entry name" value="PRP1_N"/>
</dbReference>
<dbReference type="InterPro" id="IPR045075">
    <property type="entry name" value="Syf1-like"/>
</dbReference>
<dbReference type="GeneID" id="93651260"/>
<organism evidence="9 10">
    <name type="scientific">Candida metapsilosis</name>
    <dbReference type="NCBI Taxonomy" id="273372"/>
    <lineage>
        <taxon>Eukaryota</taxon>
        <taxon>Fungi</taxon>
        <taxon>Dikarya</taxon>
        <taxon>Ascomycota</taxon>
        <taxon>Saccharomycotina</taxon>
        <taxon>Pichiomycetes</taxon>
        <taxon>Debaryomycetaceae</taxon>
        <taxon>Candida/Lodderomyces clade</taxon>
        <taxon>Candida</taxon>
    </lineage>
</organism>
<dbReference type="GO" id="GO:0000244">
    <property type="term" value="P:spliceosomal tri-snRNP complex assembly"/>
    <property type="evidence" value="ECO:0007669"/>
    <property type="project" value="TreeGrafter"/>
</dbReference>
<dbReference type="GO" id="GO:0046540">
    <property type="term" value="C:U4/U6 x U5 tri-snRNP complex"/>
    <property type="evidence" value="ECO:0007669"/>
    <property type="project" value="TreeGrafter"/>
</dbReference>
<evidence type="ECO:0000256" key="5">
    <source>
        <dbReference type="ARBA" id="ARBA00023242"/>
    </source>
</evidence>
<evidence type="ECO:0000256" key="4">
    <source>
        <dbReference type="ARBA" id="ARBA00023187"/>
    </source>
</evidence>
<reference evidence="9 10" key="1">
    <citation type="submission" date="2020-12" db="EMBL/GenBank/DDBJ databases">
        <title>Effect of drift, selection, and recombination on the evolution of hybrid genomes in Candida yeast pathogens.</title>
        <authorList>
            <person name="Mixao V."/>
            <person name="Ksiezopolska E."/>
            <person name="Saus E."/>
            <person name="Boekhout T."/>
            <person name="Gacser A."/>
            <person name="Gabaldon T."/>
        </authorList>
    </citation>
    <scope>NUCLEOTIDE SEQUENCE [LARGE SCALE GENOMIC DNA]</scope>
    <source>
        <strain evidence="9 10">BP57</strain>
    </source>
</reference>
<dbReference type="InterPro" id="IPR003107">
    <property type="entry name" value="HAT"/>
</dbReference>
<evidence type="ECO:0000256" key="3">
    <source>
        <dbReference type="ARBA" id="ARBA00022737"/>
    </source>
</evidence>
<keyword evidence="3" id="KW-0677">Repeat</keyword>